<gene>
    <name evidence="1" type="ORF">HNR48_004164</name>
</gene>
<dbReference type="InParanoid" id="A0A7X0MZ69"/>
<sequence length="424" mass="48865">MRNENKTWHRDNNTFMNKSGSESYDLSNVRVLHSGIDTIKQLYNCIPKRYIIDQLEDMKSARARPFINLGGIDWMVTRSSKSSGYQYILKNLDYGFVVLLKSFFAEVDESASHMKIEVTPQKLLVSDPQTLCEEMVKVGRLFAIQVVPEAVAVHIAVDLKGLEVPQDFEQKLTCKAKRQFKFNSISEAQWNLNDISAVYGNGQTFTFGSAASLQFCLYDKTEEANKSDKIGFWEKQWASTPSVEDCFVSEYQPGDKVKRLEMRFHHSVIRQFCNGSKGPDGERLEIRDLNDLIPHLTNLWRYAMNNFRYQHSTSYIHPVWQLLLEDISIYPPAIDWMYKREAKAPSVSSKRNVAFWLGNLVKLMARRGISVETTVQYIMNSGLNEELASYFGCHTFDGLTELYMYLTEFVEKRLLEHRINGVAA</sequence>
<proteinExistence type="predicted"/>
<dbReference type="Proteomes" id="UP000528457">
    <property type="component" value="Unassembled WGS sequence"/>
</dbReference>
<reference evidence="1 2" key="1">
    <citation type="submission" date="2020-08" db="EMBL/GenBank/DDBJ databases">
        <title>Genomic Encyclopedia of Type Strains, Phase IV (KMG-IV): sequencing the most valuable type-strain genomes for metagenomic binning, comparative biology and taxonomic classification.</title>
        <authorList>
            <person name="Goeker M."/>
        </authorList>
    </citation>
    <scope>NUCLEOTIDE SEQUENCE [LARGE SCALE GENOMIC DNA]</scope>
    <source>
        <strain evidence="1 2">DSM 22368</strain>
    </source>
</reference>
<name>A0A7X0MZ69_9GAMM</name>
<evidence type="ECO:0008006" key="3">
    <source>
        <dbReference type="Google" id="ProtNLM"/>
    </source>
</evidence>
<dbReference type="AlphaFoldDB" id="A0A7X0MZ69"/>
<evidence type="ECO:0000313" key="1">
    <source>
        <dbReference type="EMBL" id="MBB6523849.1"/>
    </source>
</evidence>
<evidence type="ECO:0000313" key="2">
    <source>
        <dbReference type="Proteomes" id="UP000528457"/>
    </source>
</evidence>
<dbReference type="EMBL" id="JACHHT010000005">
    <property type="protein sequence ID" value="MBB6523849.1"/>
    <property type="molecule type" value="Genomic_DNA"/>
</dbReference>
<protein>
    <recommendedName>
        <fullName evidence="3">Replication initiation factor</fullName>
    </recommendedName>
</protein>
<organism evidence="1 2">
    <name type="scientific">Pseudoteredinibacter isoporae</name>
    <dbReference type="NCBI Taxonomy" id="570281"/>
    <lineage>
        <taxon>Bacteria</taxon>
        <taxon>Pseudomonadati</taxon>
        <taxon>Pseudomonadota</taxon>
        <taxon>Gammaproteobacteria</taxon>
        <taxon>Cellvibrionales</taxon>
        <taxon>Cellvibrionaceae</taxon>
        <taxon>Pseudoteredinibacter</taxon>
    </lineage>
</organism>
<accession>A0A7X0MZ69</accession>
<keyword evidence="2" id="KW-1185">Reference proteome</keyword>
<comment type="caution">
    <text evidence="1">The sequence shown here is derived from an EMBL/GenBank/DDBJ whole genome shotgun (WGS) entry which is preliminary data.</text>
</comment>
<dbReference type="RefSeq" id="WP_166843582.1">
    <property type="nucleotide sequence ID" value="NZ_JAAONY010000005.1"/>
</dbReference>